<organism evidence="1 2">
    <name type="scientific">Gemmiger gallinarum</name>
    <dbReference type="NCBI Taxonomy" id="2779354"/>
    <lineage>
        <taxon>Bacteria</taxon>
        <taxon>Bacillati</taxon>
        <taxon>Bacillota</taxon>
        <taxon>Clostridia</taxon>
        <taxon>Eubacteriales</taxon>
        <taxon>Gemmiger</taxon>
    </lineage>
</organism>
<dbReference type="Proteomes" id="UP000768567">
    <property type="component" value="Unassembled WGS sequence"/>
</dbReference>
<name>A0ABR9R6Q8_9FIRM</name>
<dbReference type="EMBL" id="JADCKC010000013">
    <property type="protein sequence ID" value="MBE5038841.1"/>
    <property type="molecule type" value="Genomic_DNA"/>
</dbReference>
<proteinExistence type="predicted"/>
<comment type="caution">
    <text evidence="1">The sequence shown here is derived from an EMBL/GenBank/DDBJ whole genome shotgun (WGS) entry which is preliminary data.</text>
</comment>
<accession>A0ABR9R6Q8</accession>
<evidence type="ECO:0000313" key="1">
    <source>
        <dbReference type="EMBL" id="MBE5038841.1"/>
    </source>
</evidence>
<keyword evidence="2" id="KW-1185">Reference proteome</keyword>
<protein>
    <submittedName>
        <fullName evidence="1">Transcriptional regulator</fullName>
    </submittedName>
</protein>
<sequence>MTTVKIGIMNRDEFRQRTISIAKGLYQPTAEEP</sequence>
<feature type="non-terminal residue" evidence="1">
    <location>
        <position position="33"/>
    </location>
</feature>
<gene>
    <name evidence="1" type="ORF">INF35_13750</name>
</gene>
<reference evidence="1 2" key="1">
    <citation type="submission" date="2020-10" db="EMBL/GenBank/DDBJ databases">
        <title>ChiBAC.</title>
        <authorList>
            <person name="Zenner C."/>
            <person name="Hitch T.C.A."/>
            <person name="Clavel T."/>
        </authorList>
    </citation>
    <scope>NUCLEOTIDE SEQUENCE [LARGE SCALE GENOMIC DNA]</scope>
    <source>
        <strain evidence="1 2">DSM 109015</strain>
    </source>
</reference>
<evidence type="ECO:0000313" key="2">
    <source>
        <dbReference type="Proteomes" id="UP000768567"/>
    </source>
</evidence>